<dbReference type="GO" id="GO:0005576">
    <property type="term" value="C:extracellular region"/>
    <property type="evidence" value="ECO:0007669"/>
    <property type="project" value="UniProtKB-SubCell"/>
</dbReference>
<keyword evidence="3 6" id="KW-0732">Signal</keyword>
<evidence type="ECO:0000256" key="3">
    <source>
        <dbReference type="ARBA" id="ARBA00022729"/>
    </source>
</evidence>
<organism evidence="7">
    <name type="scientific">Ixodes scapularis</name>
    <name type="common">Black-legged tick</name>
    <name type="synonym">Deer tick</name>
    <dbReference type="NCBI Taxonomy" id="6945"/>
    <lineage>
        <taxon>Eukaryota</taxon>
        <taxon>Metazoa</taxon>
        <taxon>Ecdysozoa</taxon>
        <taxon>Arthropoda</taxon>
        <taxon>Chelicerata</taxon>
        <taxon>Arachnida</taxon>
        <taxon>Acari</taxon>
        <taxon>Parasitiformes</taxon>
        <taxon>Ixodida</taxon>
        <taxon>Ixodoidea</taxon>
        <taxon>Ixodidae</taxon>
        <taxon>Ixodinae</taxon>
        <taxon>Ixodes</taxon>
    </lineage>
</organism>
<dbReference type="VEuPathDB" id="VectorBase:ISCW024513"/>
<evidence type="ECO:0000313" key="7">
    <source>
        <dbReference type="EMBL" id="AAY66734.1"/>
    </source>
</evidence>
<dbReference type="Pfam" id="PF12115">
    <property type="entry name" value="Salp15"/>
    <property type="match status" value="1"/>
</dbReference>
<comment type="subcellular location">
    <subcellularLocation>
        <location evidence="1">Secreted</location>
    </subcellularLocation>
</comment>
<accession>Q4PMM7</accession>
<sequence>MKLLCIILLFGIAAANISAANSADSSKESKVADTNGESVKLKFPRFIRDPKKFAMELLEICKNKKKPPSDYNVINDKHVDFKNCTFICKHGRREHVTLDLPKETPCGPSGQTCADKSKCVGHIPGC</sequence>
<dbReference type="InterPro" id="IPR021971">
    <property type="entry name" value="Salp15"/>
</dbReference>
<dbReference type="AlphaFoldDB" id="Q4PMM7"/>
<proteinExistence type="evidence at transcript level"/>
<name>Q4PMM7_IXOSC</name>
<comment type="similarity">
    <text evidence="5">Belongs to the salp15 family.</text>
</comment>
<reference evidence="7" key="1">
    <citation type="submission" date="2005-05" db="EMBL/GenBank/DDBJ databases">
        <authorList>
            <person name="Tseng H.-P."/>
            <person name="Hseu T.-H."/>
            <person name="Buhler D.R."/>
            <person name="Wang W.-D."/>
            <person name="Tsai H.-L."/>
            <person name="Hu C.-H."/>
        </authorList>
    </citation>
    <scope>NUCLEOTIDE SEQUENCE</scope>
    <source>
        <strain evidence="7">ISN-L-ISL1179</strain>
        <tissue evidence="7">Salivary glands</tissue>
    </source>
</reference>
<reference evidence="7" key="2">
    <citation type="journal article" date="2006" name="Insect Biochem. Mol. Biol.">
        <title>An annotated catalog of salivary gland transcripts from Ixodes scapularis ticks.</title>
        <authorList>
            <person name="Ribeiro J.M."/>
            <person name="Alarcon-Chaidez F."/>
            <person name="Francischetti I.M."/>
            <person name="Mans B.J."/>
            <person name="Mather T.N."/>
            <person name="Valenzuela J.G."/>
            <person name="Wikel S.K."/>
        </authorList>
    </citation>
    <scope>NUCLEOTIDE SEQUENCE</scope>
    <source>
        <strain evidence="7">ISN-L-ISL1179</strain>
        <tissue evidence="7">Salivary glands</tissue>
    </source>
</reference>
<evidence type="ECO:0000256" key="1">
    <source>
        <dbReference type="ARBA" id="ARBA00004613"/>
    </source>
</evidence>
<evidence type="ECO:0000256" key="5">
    <source>
        <dbReference type="ARBA" id="ARBA00034321"/>
    </source>
</evidence>
<dbReference type="EMBL" id="DQ066097">
    <property type="protein sequence ID" value="AAY66734.1"/>
    <property type="molecule type" value="mRNA"/>
</dbReference>
<evidence type="ECO:0000256" key="4">
    <source>
        <dbReference type="ARBA" id="ARBA00023180"/>
    </source>
</evidence>
<evidence type="ECO:0000256" key="6">
    <source>
        <dbReference type="SAM" id="SignalP"/>
    </source>
</evidence>
<feature type="signal peptide" evidence="6">
    <location>
        <begin position="1"/>
        <end position="19"/>
    </location>
</feature>
<keyword evidence="4" id="KW-0325">Glycoprotein</keyword>
<keyword evidence="2" id="KW-0964">Secreted</keyword>
<feature type="chain" id="PRO_5004241399" evidence="6">
    <location>
        <begin position="20"/>
        <end position="126"/>
    </location>
</feature>
<protein>
    <submittedName>
        <fullName evidence="7">Putative secreted salivary protein</fullName>
    </submittedName>
</protein>
<evidence type="ECO:0000256" key="2">
    <source>
        <dbReference type="ARBA" id="ARBA00022525"/>
    </source>
</evidence>
<dbReference type="VEuPathDB" id="VectorBase:ISCP_028258"/>